<dbReference type="AlphaFoldDB" id="A0A133VPJ5"/>
<dbReference type="Gene3D" id="1.10.10.10">
    <property type="entry name" value="Winged helix-like DNA-binding domain superfamily/Winged helix DNA-binding domain"/>
    <property type="match status" value="1"/>
</dbReference>
<reference evidence="3 4" key="1">
    <citation type="journal article" date="2016" name="Sci. Rep.">
        <title>Metabolic traits of an uncultured archaeal lineage -MSBL1- from brine pools of the Red Sea.</title>
        <authorList>
            <person name="Mwirichia R."/>
            <person name="Alam I."/>
            <person name="Rashid M."/>
            <person name="Vinu M."/>
            <person name="Ba-Alawi W."/>
            <person name="Anthony Kamau A."/>
            <person name="Kamanda Ngugi D."/>
            <person name="Goker M."/>
            <person name="Klenk H.P."/>
            <person name="Bajic V."/>
            <person name="Stingl U."/>
        </authorList>
    </citation>
    <scope>NUCLEOTIDE SEQUENCE [LARGE SCALE GENOMIC DNA]</scope>
    <source>
        <strain evidence="3">SCGC-AAA385D11</strain>
    </source>
</reference>
<dbReference type="GO" id="GO:0006355">
    <property type="term" value="P:regulation of DNA-templated transcription"/>
    <property type="evidence" value="ECO:0007669"/>
    <property type="project" value="InterPro"/>
</dbReference>
<evidence type="ECO:0000256" key="1">
    <source>
        <dbReference type="ARBA" id="ARBA00023015"/>
    </source>
</evidence>
<gene>
    <name evidence="3" type="ORF">AKJ58_00185</name>
</gene>
<protein>
    <recommendedName>
        <fullName evidence="5">HTH deoR-type domain-containing protein</fullName>
    </recommendedName>
</protein>
<keyword evidence="4" id="KW-1185">Reference proteome</keyword>
<dbReference type="Pfam" id="PF04703">
    <property type="entry name" value="FaeA"/>
    <property type="match status" value="1"/>
</dbReference>
<dbReference type="InterPro" id="IPR036388">
    <property type="entry name" value="WH-like_DNA-bd_sf"/>
</dbReference>
<organism evidence="3 4">
    <name type="scientific">candidate division MSBL1 archaeon SCGC-AAA385D11</name>
    <dbReference type="NCBI Taxonomy" id="1698286"/>
    <lineage>
        <taxon>Archaea</taxon>
        <taxon>Methanobacteriati</taxon>
        <taxon>Methanobacteriota</taxon>
        <taxon>candidate division MSBL1</taxon>
    </lineage>
</organism>
<keyword evidence="1" id="KW-0805">Transcription regulation</keyword>
<dbReference type="InterPro" id="IPR036390">
    <property type="entry name" value="WH_DNA-bd_sf"/>
</dbReference>
<evidence type="ECO:0000256" key="2">
    <source>
        <dbReference type="ARBA" id="ARBA00023163"/>
    </source>
</evidence>
<comment type="caution">
    <text evidence="3">The sequence shown here is derived from an EMBL/GenBank/DDBJ whole genome shotgun (WGS) entry which is preliminary data.</text>
</comment>
<proteinExistence type="predicted"/>
<dbReference type="InterPro" id="IPR006793">
    <property type="entry name" value="FaeA"/>
</dbReference>
<keyword evidence="2" id="KW-0804">Transcription</keyword>
<evidence type="ECO:0000313" key="3">
    <source>
        <dbReference type="EMBL" id="KXB08360.1"/>
    </source>
</evidence>
<evidence type="ECO:0008006" key="5">
    <source>
        <dbReference type="Google" id="ProtNLM"/>
    </source>
</evidence>
<dbReference type="EMBL" id="LHYK01000002">
    <property type="protein sequence ID" value="KXB08360.1"/>
    <property type="molecule type" value="Genomic_DNA"/>
</dbReference>
<sequence length="82" mass="9939">MGTFTKEVKYNKENWKIDEKEIMEFARHQEVVKGQDVAKEFDISYETARKYLDVLTHEGKLKRNELESWEGNKKYYIYRVEG</sequence>
<evidence type="ECO:0000313" key="4">
    <source>
        <dbReference type="Proteomes" id="UP000070256"/>
    </source>
</evidence>
<accession>A0A133VPJ5</accession>
<name>A0A133VPJ5_9EURY</name>
<dbReference type="Proteomes" id="UP000070256">
    <property type="component" value="Unassembled WGS sequence"/>
</dbReference>
<dbReference type="SUPFAM" id="SSF46785">
    <property type="entry name" value="Winged helix' DNA-binding domain"/>
    <property type="match status" value="1"/>
</dbReference>